<dbReference type="Ensembl" id="ENSGAGT00000000828.1">
    <property type="protein sequence ID" value="ENSGAGP00000000737.1"/>
    <property type="gene ID" value="ENSGAGG00000000627.1"/>
</dbReference>
<dbReference type="AlphaFoldDB" id="A0A452GGP4"/>
<keyword evidence="2" id="KW-1185">Reference proteome</keyword>
<protein>
    <submittedName>
        <fullName evidence="1">Uncharacterized protein</fullName>
    </submittedName>
</protein>
<sequence length="46" mass="5513">MKTAMLNLQKLFDQLMRQSEFLNEGNEYRKSCHKNGEGTNMQYKAW</sequence>
<organism evidence="1 2">
    <name type="scientific">Gopherus agassizii</name>
    <name type="common">Agassiz's desert tortoise</name>
    <dbReference type="NCBI Taxonomy" id="38772"/>
    <lineage>
        <taxon>Eukaryota</taxon>
        <taxon>Metazoa</taxon>
        <taxon>Chordata</taxon>
        <taxon>Craniata</taxon>
        <taxon>Vertebrata</taxon>
        <taxon>Euteleostomi</taxon>
        <taxon>Archelosauria</taxon>
        <taxon>Testudinata</taxon>
        <taxon>Testudines</taxon>
        <taxon>Cryptodira</taxon>
        <taxon>Durocryptodira</taxon>
        <taxon>Testudinoidea</taxon>
        <taxon>Testudinidae</taxon>
        <taxon>Gopherus</taxon>
    </lineage>
</organism>
<accession>A0A452GGP4</accession>
<name>A0A452GGP4_9SAUR</name>
<proteinExistence type="predicted"/>
<reference evidence="1" key="2">
    <citation type="submission" date="2025-08" db="UniProtKB">
        <authorList>
            <consortium name="Ensembl"/>
        </authorList>
    </citation>
    <scope>IDENTIFICATION</scope>
</reference>
<evidence type="ECO:0000313" key="2">
    <source>
        <dbReference type="Proteomes" id="UP000291020"/>
    </source>
</evidence>
<reference evidence="1" key="3">
    <citation type="submission" date="2025-09" db="UniProtKB">
        <authorList>
            <consortium name="Ensembl"/>
        </authorList>
    </citation>
    <scope>IDENTIFICATION</scope>
</reference>
<reference evidence="2" key="1">
    <citation type="journal article" date="2017" name="PLoS ONE">
        <title>The Agassiz's desert tortoise genome provides a resource for the conservation of a threatened species.</title>
        <authorList>
            <person name="Tollis M."/>
            <person name="DeNardo D.F."/>
            <person name="Cornelius J.A."/>
            <person name="Dolby G.A."/>
            <person name="Edwards T."/>
            <person name="Henen B.T."/>
            <person name="Karl A.E."/>
            <person name="Murphy R.W."/>
            <person name="Kusumi K."/>
        </authorList>
    </citation>
    <scope>NUCLEOTIDE SEQUENCE [LARGE SCALE GENOMIC DNA]</scope>
</reference>
<dbReference type="Proteomes" id="UP000291020">
    <property type="component" value="Unassembled WGS sequence"/>
</dbReference>
<evidence type="ECO:0000313" key="1">
    <source>
        <dbReference type="Ensembl" id="ENSGAGP00000000737.1"/>
    </source>
</evidence>